<dbReference type="AlphaFoldDB" id="A0AAV2QLV9"/>
<evidence type="ECO:0000256" key="2">
    <source>
        <dbReference type="ARBA" id="ARBA00016955"/>
    </source>
</evidence>
<comment type="caution">
    <text evidence="6">The sequence shown here is derived from an EMBL/GenBank/DDBJ whole genome shotgun (WGS) entry which is preliminary data.</text>
</comment>
<sequence>PPSPVSVCHISTGVLCVRTWNTINMHNLATVTTLLLGCSVFCAKASGPDNGMGEFYEWHSLEDGLTLSSETGKPVMLIIHKSWCGACKALKPQFSQSDKILELSKHFVMVNTVDDEEPNDTKYQPDGGYIPRILFLDSDGDVKEELINENGNEKYKYYYWNAETVVKSMKKAVKVFTKLKSSEEL</sequence>
<dbReference type="Gene3D" id="3.40.30.10">
    <property type="entry name" value="Glutaredoxin"/>
    <property type="match status" value="1"/>
</dbReference>
<dbReference type="PROSITE" id="PS51352">
    <property type="entry name" value="THIOREDOXIN_2"/>
    <property type="match status" value="1"/>
</dbReference>
<feature type="domain" description="Thioredoxin" evidence="5">
    <location>
        <begin position="34"/>
        <end position="178"/>
    </location>
</feature>
<gene>
    <name evidence="6" type="ORF">MNOR_LOCUS12973</name>
</gene>
<evidence type="ECO:0000256" key="3">
    <source>
        <dbReference type="ARBA" id="ARBA00022729"/>
    </source>
</evidence>
<keyword evidence="3" id="KW-0732">Signal</keyword>
<protein>
    <recommendedName>
        <fullName evidence="2">Thioredoxin domain-containing protein 12</fullName>
        <ecNumber evidence="1">1.8.4.2</ecNumber>
    </recommendedName>
</protein>
<keyword evidence="7" id="KW-1185">Reference proteome</keyword>
<dbReference type="GO" id="GO:0019153">
    <property type="term" value="F:protein-disulfide reductase (glutathione) activity"/>
    <property type="evidence" value="ECO:0007669"/>
    <property type="project" value="UniProtKB-EC"/>
</dbReference>
<evidence type="ECO:0000256" key="4">
    <source>
        <dbReference type="ARBA" id="ARBA00033687"/>
    </source>
</evidence>
<dbReference type="SUPFAM" id="SSF52833">
    <property type="entry name" value="Thioredoxin-like"/>
    <property type="match status" value="1"/>
</dbReference>
<organism evidence="6 7">
    <name type="scientific">Meganyctiphanes norvegica</name>
    <name type="common">Northern krill</name>
    <name type="synonym">Thysanopoda norvegica</name>
    <dbReference type="NCBI Taxonomy" id="48144"/>
    <lineage>
        <taxon>Eukaryota</taxon>
        <taxon>Metazoa</taxon>
        <taxon>Ecdysozoa</taxon>
        <taxon>Arthropoda</taxon>
        <taxon>Crustacea</taxon>
        <taxon>Multicrustacea</taxon>
        <taxon>Malacostraca</taxon>
        <taxon>Eumalacostraca</taxon>
        <taxon>Eucarida</taxon>
        <taxon>Euphausiacea</taxon>
        <taxon>Euphausiidae</taxon>
        <taxon>Meganyctiphanes</taxon>
    </lineage>
</organism>
<dbReference type="CDD" id="cd02959">
    <property type="entry name" value="ERp19"/>
    <property type="match status" value="1"/>
</dbReference>
<dbReference type="Proteomes" id="UP001497623">
    <property type="component" value="Unassembled WGS sequence"/>
</dbReference>
<dbReference type="PANTHER" id="PTHR15337">
    <property type="entry name" value="ANTERIOR GRADIENT PROTEIN-RELATED"/>
    <property type="match status" value="1"/>
</dbReference>
<dbReference type="PANTHER" id="PTHR15337:SF11">
    <property type="entry name" value="THIOREDOXIN DOMAIN-CONTAINING PROTEIN"/>
    <property type="match status" value="1"/>
</dbReference>
<dbReference type="PROSITE" id="PS00194">
    <property type="entry name" value="THIOREDOXIN_1"/>
    <property type="match status" value="1"/>
</dbReference>
<dbReference type="GO" id="GO:0005783">
    <property type="term" value="C:endoplasmic reticulum"/>
    <property type="evidence" value="ECO:0007669"/>
    <property type="project" value="TreeGrafter"/>
</dbReference>
<reference evidence="6 7" key="1">
    <citation type="submission" date="2024-05" db="EMBL/GenBank/DDBJ databases">
        <authorList>
            <person name="Wallberg A."/>
        </authorList>
    </citation>
    <scope>NUCLEOTIDE SEQUENCE [LARGE SCALE GENOMIC DNA]</scope>
</reference>
<name>A0AAV2QLV9_MEGNR</name>
<feature type="non-terminal residue" evidence="6">
    <location>
        <position position="1"/>
    </location>
</feature>
<dbReference type="InterPro" id="IPR036249">
    <property type="entry name" value="Thioredoxin-like_sf"/>
</dbReference>
<evidence type="ECO:0000259" key="5">
    <source>
        <dbReference type="PROSITE" id="PS51352"/>
    </source>
</evidence>
<dbReference type="InterPro" id="IPR051099">
    <property type="entry name" value="AGR/TXD"/>
</dbReference>
<accession>A0AAV2QLV9</accession>
<comment type="catalytic activity">
    <reaction evidence="4">
        <text>[protein]-disulfide + 2 glutathione = [protein]-dithiol + glutathione disulfide</text>
        <dbReference type="Rhea" id="RHEA:21064"/>
        <dbReference type="Rhea" id="RHEA-COMP:10593"/>
        <dbReference type="Rhea" id="RHEA-COMP:10594"/>
        <dbReference type="ChEBI" id="CHEBI:29950"/>
        <dbReference type="ChEBI" id="CHEBI:50058"/>
        <dbReference type="ChEBI" id="CHEBI:57925"/>
        <dbReference type="ChEBI" id="CHEBI:58297"/>
        <dbReference type="EC" id="1.8.4.2"/>
    </reaction>
    <physiologicalReaction direction="right-to-left" evidence="4">
        <dbReference type="Rhea" id="RHEA:21066"/>
    </physiologicalReaction>
</comment>
<proteinExistence type="predicted"/>
<evidence type="ECO:0000313" key="6">
    <source>
        <dbReference type="EMBL" id="CAL4086332.1"/>
    </source>
</evidence>
<dbReference type="EC" id="1.8.4.2" evidence="1"/>
<evidence type="ECO:0000256" key="1">
    <source>
        <dbReference type="ARBA" id="ARBA00013094"/>
    </source>
</evidence>
<dbReference type="InterPro" id="IPR017937">
    <property type="entry name" value="Thioredoxin_CS"/>
</dbReference>
<evidence type="ECO:0000313" key="7">
    <source>
        <dbReference type="Proteomes" id="UP001497623"/>
    </source>
</evidence>
<dbReference type="EMBL" id="CAXKWB010007263">
    <property type="protein sequence ID" value="CAL4086332.1"/>
    <property type="molecule type" value="Genomic_DNA"/>
</dbReference>
<dbReference type="Pfam" id="PF13899">
    <property type="entry name" value="Thioredoxin_7"/>
    <property type="match status" value="1"/>
</dbReference>
<dbReference type="InterPro" id="IPR013766">
    <property type="entry name" value="Thioredoxin_domain"/>
</dbReference>
<dbReference type="InterPro" id="IPR037462">
    <property type="entry name" value="ERp19"/>
</dbReference>